<keyword evidence="4" id="KW-0274">FAD</keyword>
<dbReference type="AlphaFoldDB" id="A0A6J6T0E7"/>
<evidence type="ECO:0000256" key="5">
    <source>
        <dbReference type="ARBA" id="ARBA00022857"/>
    </source>
</evidence>
<evidence type="ECO:0000256" key="4">
    <source>
        <dbReference type="ARBA" id="ARBA00022827"/>
    </source>
</evidence>
<evidence type="ECO:0000313" key="8">
    <source>
        <dbReference type="EMBL" id="CAB4740602.1"/>
    </source>
</evidence>
<evidence type="ECO:0000256" key="7">
    <source>
        <dbReference type="ARBA" id="ARBA00023033"/>
    </source>
</evidence>
<dbReference type="FunFam" id="3.50.50.60:FF:000341">
    <property type="entry name" value="Baeyer-Villiger monooxygenase"/>
    <property type="match status" value="1"/>
</dbReference>
<reference evidence="8" key="1">
    <citation type="submission" date="2020-05" db="EMBL/GenBank/DDBJ databases">
        <authorList>
            <person name="Chiriac C."/>
            <person name="Salcher M."/>
            <person name="Ghai R."/>
            <person name="Kavagutti S V."/>
        </authorList>
    </citation>
    <scope>NUCLEOTIDE SEQUENCE</scope>
</reference>
<proteinExistence type="inferred from homology"/>
<sequence>MNSVADTEIPTFSPDDLRARYEEERVKRLSEGARTYRSLRDLNKDFDADSFVEPGFTRAPMVEETDVVIVGTGWAGLSTAAYLTKQGVTSYRMIDKAGDFGGTWYWNRYPGCMCDVESYTYLPLLEETGYMPTRKYAHAPEIFAYAQLLGRTFDMYPHAMFQTEVTDMEWNEDTQRWLVTTSRDDQLSARFVVICGGVLHKAKLPGIPGIEDFKGHSFHTSRWDYAYTGGGPEKPMDNLRDKVIGIIGTGATAVQAVPKLGEAAKQLFVFQRTPSSVSPRNQRDTDPAWFAEISSKPGWHEERMENFIGMTTGGNPPVDLIQDGWTEMFAVDVKKEPADEQEAEALKLLDFQLMEKVRNRIADTVKDPATAEALKPWYGVSCKRPCYHDDYLPAFNRDNVTLVDTEGRGVDRITENGVVIGDTEYPLDCIVYATGFDSPATFYTHRLGFDPIGANGVSLSDAWSKGAWTLHGVFAHGFPNLCMNSHIQGGQHINFAYTGAKTAEHTAWVIARALAEGVVVEPELDAEEDWFQLIMGTLGVYGEYFAVCTPGYLNNELEMPGERDSRSVCYMESAVDWKNILVAWRAEGRLAGLKRTPIGH</sequence>
<dbReference type="Gene3D" id="3.50.50.60">
    <property type="entry name" value="FAD/NAD(P)-binding domain"/>
    <property type="match status" value="2"/>
</dbReference>
<dbReference type="GO" id="GO:0004499">
    <property type="term" value="F:N,N-dimethylaniline monooxygenase activity"/>
    <property type="evidence" value="ECO:0007669"/>
    <property type="project" value="InterPro"/>
</dbReference>
<dbReference type="EMBL" id="CAEZYR010000033">
    <property type="protein sequence ID" value="CAB4740602.1"/>
    <property type="molecule type" value="Genomic_DNA"/>
</dbReference>
<dbReference type="InterPro" id="IPR050775">
    <property type="entry name" value="FAD-binding_Monooxygenases"/>
</dbReference>
<dbReference type="GO" id="GO:0050661">
    <property type="term" value="F:NADP binding"/>
    <property type="evidence" value="ECO:0007669"/>
    <property type="project" value="InterPro"/>
</dbReference>
<keyword evidence="5" id="KW-0521">NADP</keyword>
<keyword evidence="7" id="KW-0503">Monooxygenase</keyword>
<name>A0A6J6T0E7_9ZZZZ</name>
<keyword evidence="3" id="KW-0285">Flavoprotein</keyword>
<dbReference type="PANTHER" id="PTHR43098">
    <property type="entry name" value="L-ORNITHINE N(5)-MONOOXYGENASE-RELATED"/>
    <property type="match status" value="1"/>
</dbReference>
<dbReference type="PANTHER" id="PTHR43098:SF4">
    <property type="entry name" value="BLR3857 PROTEIN"/>
    <property type="match status" value="1"/>
</dbReference>
<evidence type="ECO:0000256" key="6">
    <source>
        <dbReference type="ARBA" id="ARBA00023002"/>
    </source>
</evidence>
<dbReference type="Pfam" id="PF13450">
    <property type="entry name" value="NAD_binding_8"/>
    <property type="match status" value="1"/>
</dbReference>
<dbReference type="GO" id="GO:0050660">
    <property type="term" value="F:flavin adenine dinucleotide binding"/>
    <property type="evidence" value="ECO:0007669"/>
    <property type="project" value="InterPro"/>
</dbReference>
<protein>
    <submittedName>
        <fullName evidence="8">Unannotated protein</fullName>
    </submittedName>
</protein>
<dbReference type="Pfam" id="PF00743">
    <property type="entry name" value="FMO-like"/>
    <property type="match status" value="1"/>
</dbReference>
<dbReference type="SUPFAM" id="SSF51905">
    <property type="entry name" value="FAD/NAD(P)-binding domain"/>
    <property type="match status" value="1"/>
</dbReference>
<organism evidence="8">
    <name type="scientific">freshwater metagenome</name>
    <dbReference type="NCBI Taxonomy" id="449393"/>
    <lineage>
        <taxon>unclassified sequences</taxon>
        <taxon>metagenomes</taxon>
        <taxon>ecological metagenomes</taxon>
    </lineage>
</organism>
<comment type="cofactor">
    <cofactor evidence="1">
        <name>FAD</name>
        <dbReference type="ChEBI" id="CHEBI:57692"/>
    </cofactor>
</comment>
<dbReference type="InterPro" id="IPR036188">
    <property type="entry name" value="FAD/NAD-bd_sf"/>
</dbReference>
<dbReference type="InterPro" id="IPR020946">
    <property type="entry name" value="Flavin_mOase-like"/>
</dbReference>
<evidence type="ECO:0000256" key="3">
    <source>
        <dbReference type="ARBA" id="ARBA00022630"/>
    </source>
</evidence>
<evidence type="ECO:0000256" key="2">
    <source>
        <dbReference type="ARBA" id="ARBA00010139"/>
    </source>
</evidence>
<keyword evidence="6" id="KW-0560">Oxidoreductase</keyword>
<gene>
    <name evidence="8" type="ORF">UFOPK2754_01137</name>
</gene>
<accession>A0A6J6T0E7</accession>
<evidence type="ECO:0000256" key="1">
    <source>
        <dbReference type="ARBA" id="ARBA00001974"/>
    </source>
</evidence>
<comment type="similarity">
    <text evidence="2">Belongs to the FAD-binding monooxygenase family.</text>
</comment>